<gene>
    <name evidence="2" type="ORF">B4U80_02187</name>
</gene>
<accession>A0A443RYJ2</accession>
<reference evidence="2 3" key="1">
    <citation type="journal article" date="2018" name="Gigascience">
        <title>Genomes of trombidid mites reveal novel predicted allergens and laterally-transferred genes associated with secondary metabolism.</title>
        <authorList>
            <person name="Dong X."/>
            <person name="Chaisiri K."/>
            <person name="Xia D."/>
            <person name="Armstrong S.D."/>
            <person name="Fang Y."/>
            <person name="Donnelly M.J."/>
            <person name="Kadowaki T."/>
            <person name="McGarry J.W."/>
            <person name="Darby A.C."/>
            <person name="Makepeace B.L."/>
        </authorList>
    </citation>
    <scope>NUCLEOTIDE SEQUENCE [LARGE SCALE GENOMIC DNA]</scope>
    <source>
        <strain evidence="2">UoL-UT</strain>
    </source>
</reference>
<dbReference type="EMBL" id="NCKV01017869">
    <property type="protein sequence ID" value="RWS20396.1"/>
    <property type="molecule type" value="Genomic_DNA"/>
</dbReference>
<dbReference type="Gene3D" id="1.20.120.1750">
    <property type="match status" value="1"/>
</dbReference>
<feature type="transmembrane region" description="Helical" evidence="1">
    <location>
        <begin position="92"/>
        <end position="110"/>
    </location>
</feature>
<comment type="caution">
    <text evidence="2">The sequence shown here is derived from an EMBL/GenBank/DDBJ whole genome shotgun (WGS) entry which is preliminary data.</text>
</comment>
<feature type="transmembrane region" description="Helical" evidence="1">
    <location>
        <begin position="23"/>
        <end position="40"/>
    </location>
</feature>
<keyword evidence="3" id="KW-1185">Reference proteome</keyword>
<evidence type="ECO:0000313" key="3">
    <source>
        <dbReference type="Proteomes" id="UP000288716"/>
    </source>
</evidence>
<evidence type="ECO:0000313" key="2">
    <source>
        <dbReference type="EMBL" id="RWS20396.1"/>
    </source>
</evidence>
<dbReference type="OrthoDB" id="10009520at2759"/>
<keyword evidence="1" id="KW-0812">Transmembrane</keyword>
<protein>
    <submittedName>
        <fullName evidence="2">Uncharacterized protein</fullName>
    </submittedName>
</protein>
<dbReference type="VEuPathDB" id="VectorBase:LDEU011644"/>
<dbReference type="AlphaFoldDB" id="A0A443RYJ2"/>
<evidence type="ECO:0000256" key="1">
    <source>
        <dbReference type="SAM" id="Phobius"/>
    </source>
</evidence>
<keyword evidence="1" id="KW-0472">Membrane</keyword>
<organism evidence="2 3">
    <name type="scientific">Leptotrombidium deliense</name>
    <dbReference type="NCBI Taxonomy" id="299467"/>
    <lineage>
        <taxon>Eukaryota</taxon>
        <taxon>Metazoa</taxon>
        <taxon>Ecdysozoa</taxon>
        <taxon>Arthropoda</taxon>
        <taxon>Chelicerata</taxon>
        <taxon>Arachnida</taxon>
        <taxon>Acari</taxon>
        <taxon>Acariformes</taxon>
        <taxon>Trombidiformes</taxon>
        <taxon>Prostigmata</taxon>
        <taxon>Anystina</taxon>
        <taxon>Parasitengona</taxon>
        <taxon>Trombiculoidea</taxon>
        <taxon>Trombiculidae</taxon>
        <taxon>Leptotrombidium</taxon>
    </lineage>
</organism>
<dbReference type="Proteomes" id="UP000288716">
    <property type="component" value="Unassembled WGS sequence"/>
</dbReference>
<sequence>MVTLLEEHLSITKEFLEMNETTRYYYIAGFVINIFVDATAHRPYKVVHSYLARSMYIPIHVKFKILNFTEGLEMKQIACDVYGTYQMTIYELYLFIASAVSNFFLIASVIQDNQRDLEQAIEILSEYLEHELTDDYVTNIKQKVQDKYEYCEGRRIASVKHVQQGYENDFRNCVERVELCFD</sequence>
<name>A0A443RYJ2_9ACAR</name>
<keyword evidence="1" id="KW-1133">Transmembrane helix</keyword>
<proteinExistence type="predicted"/>
<dbReference type="STRING" id="299467.A0A443RYJ2"/>